<dbReference type="Proteomes" id="UP000319817">
    <property type="component" value="Chromosome"/>
</dbReference>
<evidence type="ECO:0000256" key="2">
    <source>
        <dbReference type="SAM" id="Phobius"/>
    </source>
</evidence>
<dbReference type="RefSeq" id="WP_145420344.1">
    <property type="nucleotide sequence ID" value="NZ_CP036526.1"/>
</dbReference>
<keyword evidence="2" id="KW-0472">Membrane</keyword>
<feature type="transmembrane region" description="Helical" evidence="2">
    <location>
        <begin position="658"/>
        <end position="678"/>
    </location>
</feature>
<dbReference type="GO" id="GO:0016491">
    <property type="term" value="F:oxidoreductase activity"/>
    <property type="evidence" value="ECO:0007669"/>
    <property type="project" value="TreeGrafter"/>
</dbReference>
<dbReference type="OrthoDB" id="9783375at2"/>
<name>A0A517NZ97_9BACT</name>
<keyword evidence="4" id="KW-1185">Reference proteome</keyword>
<dbReference type="EMBL" id="CP036526">
    <property type="protein sequence ID" value="QDT12454.1"/>
    <property type="molecule type" value="Genomic_DNA"/>
</dbReference>
<evidence type="ECO:0008006" key="5">
    <source>
        <dbReference type="Google" id="ProtNLM"/>
    </source>
</evidence>
<keyword evidence="2" id="KW-0812">Transmembrane</keyword>
<dbReference type="Gene3D" id="3.90.10.10">
    <property type="entry name" value="Cytochrome C3"/>
    <property type="match status" value="1"/>
</dbReference>
<evidence type="ECO:0000313" key="4">
    <source>
        <dbReference type="Proteomes" id="UP000319817"/>
    </source>
</evidence>
<sequence>MRVRQISRPVLGILLLAVFLSTVTQLTCRSGYAADGSKYAHSDSDARFLHHIDLYDADNRKITSESTTPYSSVKTCGRCHDYETISHGWHFNAFDPDAKSGREGEPWIWTDARTGTQLPLSYRDWSHTFDPREIGITAWQMTEKFGGRIPGGSMAAGAVAAVPEVSPSLDASSADGEVIPSPRWKLSGTLDIDCMICHAQSGAYDFNQRREQIEEHNFAWAPTAGLRLGTIDGKVSRIKEGSDPEDDAIKAKLPKVSYNPRRFNSDGTVFMDLIREPSSNACYQCHSNRIVGDKGIEQRWVHDEDVHLRAGMSCADCHRNGIDHHISRGFEGEENPSGTLVQTLSCTGCHLGAQGSDADTISLRAGRLGSPTPMHAGLPPVHFEKLACTACHGGPAPRDEALRLMTSLAHGLGDKGHRDGFELPAIQGPVFTKGASEKIHPHRAVWPAYWATVVDGVAKPIAPEKVYDATRKSLRVRKDFVDELVLPKWSSKDLKEVLGDDRARIPSEEWSDDERQKLEKIQRENGETLFAEKVSAALASLEKELEAEQAVYISGGVVYARGEEPDTLTSIQLASKDDIDMVSWPMAHNVRPSGWSLGIKGCTECHSDGGKIFASTVSPVGPAPNVAEPITMATLQGMDANQRLAWNQLFSGRKTFKYIIFTSLALLLMTLLVGAGAIGAKAMGAGVANVQGQTHPESTTENEVTA</sequence>
<dbReference type="InterPro" id="IPR036280">
    <property type="entry name" value="Multihaem_cyt_sf"/>
</dbReference>
<evidence type="ECO:0000313" key="3">
    <source>
        <dbReference type="EMBL" id="QDT12454.1"/>
    </source>
</evidence>
<protein>
    <recommendedName>
        <fullName evidence="5">Cytochrome c-552/4 domain-containing protein</fullName>
    </recommendedName>
</protein>
<dbReference type="InterPro" id="IPR051829">
    <property type="entry name" value="Multiheme_Cytochr_ET"/>
</dbReference>
<proteinExistence type="predicted"/>
<reference evidence="3 4" key="1">
    <citation type="submission" date="2019-02" db="EMBL/GenBank/DDBJ databases">
        <title>Deep-cultivation of Planctomycetes and their phenomic and genomic characterization uncovers novel biology.</title>
        <authorList>
            <person name="Wiegand S."/>
            <person name="Jogler M."/>
            <person name="Boedeker C."/>
            <person name="Pinto D."/>
            <person name="Vollmers J."/>
            <person name="Rivas-Marin E."/>
            <person name="Kohn T."/>
            <person name="Peeters S.H."/>
            <person name="Heuer A."/>
            <person name="Rast P."/>
            <person name="Oberbeckmann S."/>
            <person name="Bunk B."/>
            <person name="Jeske O."/>
            <person name="Meyerdierks A."/>
            <person name="Storesund J.E."/>
            <person name="Kallscheuer N."/>
            <person name="Luecker S."/>
            <person name="Lage O.M."/>
            <person name="Pohl T."/>
            <person name="Merkel B.J."/>
            <person name="Hornburger P."/>
            <person name="Mueller R.-W."/>
            <person name="Bruemmer F."/>
            <person name="Labrenz M."/>
            <person name="Spormann A.M."/>
            <person name="Op den Camp H."/>
            <person name="Overmann J."/>
            <person name="Amann R."/>
            <person name="Jetten M.S.M."/>
            <person name="Mascher T."/>
            <person name="Medema M.H."/>
            <person name="Devos D.P."/>
            <person name="Kaster A.-K."/>
            <person name="Ovreas L."/>
            <person name="Rohde M."/>
            <person name="Galperin M.Y."/>
            <person name="Jogler C."/>
        </authorList>
    </citation>
    <scope>NUCLEOTIDE SEQUENCE [LARGE SCALE GENOMIC DNA]</scope>
    <source>
        <strain evidence="3 4">K23_9</strain>
    </source>
</reference>
<dbReference type="SUPFAM" id="SSF48695">
    <property type="entry name" value="Multiheme cytochromes"/>
    <property type="match status" value="1"/>
</dbReference>
<keyword evidence="1" id="KW-0732">Signal</keyword>
<gene>
    <name evidence="3" type="ORF">K239x_44640</name>
</gene>
<dbReference type="AlphaFoldDB" id="A0A517NZ97"/>
<evidence type="ECO:0000256" key="1">
    <source>
        <dbReference type="ARBA" id="ARBA00022729"/>
    </source>
</evidence>
<organism evidence="3 4">
    <name type="scientific">Stieleria marina</name>
    <dbReference type="NCBI Taxonomy" id="1930275"/>
    <lineage>
        <taxon>Bacteria</taxon>
        <taxon>Pseudomonadati</taxon>
        <taxon>Planctomycetota</taxon>
        <taxon>Planctomycetia</taxon>
        <taxon>Pirellulales</taxon>
        <taxon>Pirellulaceae</taxon>
        <taxon>Stieleria</taxon>
    </lineage>
</organism>
<dbReference type="PANTHER" id="PTHR35038:SF6">
    <property type="entry name" value="SURFACE LOCALIZED DECAHEME CYTOCHROME C LIPOPROTEIN"/>
    <property type="match status" value="1"/>
</dbReference>
<accession>A0A517NZ97</accession>
<dbReference type="PANTHER" id="PTHR35038">
    <property type="entry name" value="DISSIMILATORY SULFITE REDUCTASE SIRA"/>
    <property type="match status" value="1"/>
</dbReference>
<keyword evidence="2" id="KW-1133">Transmembrane helix</keyword>